<dbReference type="InterPro" id="IPR009006">
    <property type="entry name" value="Ala_racemase/Decarboxylase_C"/>
</dbReference>
<keyword evidence="10" id="KW-1185">Reference proteome</keyword>
<dbReference type="FunFam" id="3.20.20.10:FF:000002">
    <property type="entry name" value="Alanine racemase"/>
    <property type="match status" value="1"/>
</dbReference>
<proteinExistence type="inferred from homology"/>
<evidence type="ECO:0000256" key="6">
    <source>
        <dbReference type="PIRSR" id="PIRSR600821-50"/>
    </source>
</evidence>
<dbReference type="UniPathway" id="UPA00042">
    <property type="reaction ID" value="UER00497"/>
</dbReference>
<comment type="similarity">
    <text evidence="5">Belongs to the alanine racemase family.</text>
</comment>
<name>A0A1M6ZCB7_9FIRM</name>
<evidence type="ECO:0000256" key="4">
    <source>
        <dbReference type="ARBA" id="ARBA00023235"/>
    </source>
</evidence>
<dbReference type="InterPro" id="IPR011079">
    <property type="entry name" value="Ala_racemase_C"/>
</dbReference>
<dbReference type="CDD" id="cd00430">
    <property type="entry name" value="PLPDE_III_AR"/>
    <property type="match status" value="1"/>
</dbReference>
<feature type="modified residue" description="N6-(pyridoxal phosphate)lysine" evidence="5 6">
    <location>
        <position position="40"/>
    </location>
</feature>
<organism evidence="9 10">
    <name type="scientific">Anaerotignum lactatifermentans DSM 14214</name>
    <dbReference type="NCBI Taxonomy" id="1121323"/>
    <lineage>
        <taxon>Bacteria</taxon>
        <taxon>Bacillati</taxon>
        <taxon>Bacillota</taxon>
        <taxon>Clostridia</taxon>
        <taxon>Lachnospirales</taxon>
        <taxon>Anaerotignaceae</taxon>
        <taxon>Anaerotignum</taxon>
    </lineage>
</organism>
<dbReference type="PANTHER" id="PTHR30511">
    <property type="entry name" value="ALANINE RACEMASE"/>
    <property type="match status" value="1"/>
</dbReference>
<dbReference type="EMBL" id="FRAH01000087">
    <property type="protein sequence ID" value="SHL28004.1"/>
    <property type="molecule type" value="Genomic_DNA"/>
</dbReference>
<evidence type="ECO:0000313" key="9">
    <source>
        <dbReference type="EMBL" id="SHL28004.1"/>
    </source>
</evidence>
<evidence type="ECO:0000313" key="10">
    <source>
        <dbReference type="Proteomes" id="UP000183975"/>
    </source>
</evidence>
<dbReference type="PANTHER" id="PTHR30511:SF0">
    <property type="entry name" value="ALANINE RACEMASE, CATABOLIC-RELATED"/>
    <property type="match status" value="1"/>
</dbReference>
<dbReference type="GO" id="GO:0030170">
    <property type="term" value="F:pyridoxal phosphate binding"/>
    <property type="evidence" value="ECO:0007669"/>
    <property type="project" value="UniProtKB-UniRule"/>
</dbReference>
<dbReference type="OrthoDB" id="9813814at2"/>
<dbReference type="SMART" id="SM01005">
    <property type="entry name" value="Ala_racemase_C"/>
    <property type="match status" value="1"/>
</dbReference>
<comment type="pathway">
    <text evidence="5">Amino-acid biosynthesis; D-alanine biosynthesis; D-alanine from L-alanine: step 1/1.</text>
</comment>
<dbReference type="AlphaFoldDB" id="A0A1M6ZCB7"/>
<protein>
    <recommendedName>
        <fullName evidence="5">Alanine racemase</fullName>
        <ecNumber evidence="5">5.1.1.1</ecNumber>
    </recommendedName>
</protein>
<dbReference type="InterPro" id="IPR000821">
    <property type="entry name" value="Ala_racemase"/>
</dbReference>
<gene>
    <name evidence="9" type="ORF">SAMN02745138_03187</name>
</gene>
<dbReference type="InterPro" id="IPR001608">
    <property type="entry name" value="Ala_racemase_N"/>
</dbReference>
<feature type="active site" description="Proton acceptor; specific for D-alanine" evidence="5">
    <location>
        <position position="40"/>
    </location>
</feature>
<evidence type="ECO:0000259" key="8">
    <source>
        <dbReference type="SMART" id="SM01005"/>
    </source>
</evidence>
<feature type="domain" description="Alanine racemase C-terminal" evidence="8">
    <location>
        <begin position="254"/>
        <end position="382"/>
    </location>
</feature>
<keyword evidence="3 5" id="KW-0663">Pyridoxal phosphate</keyword>
<evidence type="ECO:0000256" key="5">
    <source>
        <dbReference type="HAMAP-Rule" id="MF_01201"/>
    </source>
</evidence>
<dbReference type="Gene3D" id="2.40.37.10">
    <property type="entry name" value="Lyase, Ornithine Decarboxylase, Chain A, domain 1"/>
    <property type="match status" value="1"/>
</dbReference>
<comment type="cofactor">
    <cofactor evidence="2 5 6">
        <name>pyridoxal 5'-phosphate</name>
        <dbReference type="ChEBI" id="CHEBI:597326"/>
    </cofactor>
</comment>
<dbReference type="GO" id="GO:0008784">
    <property type="term" value="F:alanine racemase activity"/>
    <property type="evidence" value="ECO:0007669"/>
    <property type="project" value="UniProtKB-UniRule"/>
</dbReference>
<sequence>MNMDFIRRTWAEIDLDALDYNIKSIKAKMKDGQKVMGIVKADCYGHGDGFIARKLEAAGFDWFGVSNIEEGMSLRTEGITKPILILGYTPVDCANILAEQKITQALIGMEYCKALQEAAAKAGVVVDGHIKLDTGMTRVGFQTDDENFEESLKEIIEVSKMPNIHITGIFTHHAVADAYQGDNPAFTDMQFHRFMKMTDALKEAGVDIGLRHCANSATIIAYPEKHLDMCRSGIITYGMLPSDECEGRIDLKPLMTLKTTIGLVKHVPAGSQLSYGRTYTAETDRIIATVPIGYADGYNRNLSNDARMLVNGKFAPVVGRICMDQCMLDVTDIPGVKMGDEVVVFGKQGDEVLPIEELANKLHTINYELTCVITKRVPRVYLEGGKIVGIVDHVLHRYK</sequence>
<dbReference type="FunFam" id="2.40.37.10:FF:000006">
    <property type="entry name" value="Alanine racemase"/>
    <property type="match status" value="1"/>
</dbReference>
<dbReference type="GO" id="GO:0009252">
    <property type="term" value="P:peptidoglycan biosynthetic process"/>
    <property type="evidence" value="ECO:0007669"/>
    <property type="project" value="TreeGrafter"/>
</dbReference>
<dbReference type="Pfam" id="PF01168">
    <property type="entry name" value="Ala_racemase_N"/>
    <property type="match status" value="1"/>
</dbReference>
<dbReference type="HAMAP" id="MF_01201">
    <property type="entry name" value="Ala_racemase"/>
    <property type="match status" value="1"/>
</dbReference>
<dbReference type="SUPFAM" id="SSF51419">
    <property type="entry name" value="PLP-binding barrel"/>
    <property type="match status" value="1"/>
</dbReference>
<dbReference type="EC" id="5.1.1.1" evidence="5"/>
<dbReference type="NCBIfam" id="TIGR00492">
    <property type="entry name" value="alr"/>
    <property type="match status" value="1"/>
</dbReference>
<dbReference type="Pfam" id="PF00842">
    <property type="entry name" value="Ala_racemase_C"/>
    <property type="match status" value="1"/>
</dbReference>
<feature type="binding site" evidence="5 7">
    <location>
        <position position="138"/>
    </location>
    <ligand>
        <name>substrate</name>
    </ligand>
</feature>
<reference evidence="9 10" key="1">
    <citation type="submission" date="2016-11" db="EMBL/GenBank/DDBJ databases">
        <authorList>
            <person name="Jaros S."/>
            <person name="Januszkiewicz K."/>
            <person name="Wedrychowicz H."/>
        </authorList>
    </citation>
    <scope>NUCLEOTIDE SEQUENCE [LARGE SCALE GENOMIC DNA]</scope>
    <source>
        <strain evidence="9 10">DSM 14214</strain>
    </source>
</reference>
<dbReference type="Proteomes" id="UP000183975">
    <property type="component" value="Unassembled WGS sequence"/>
</dbReference>
<dbReference type="InterPro" id="IPR029066">
    <property type="entry name" value="PLP-binding_barrel"/>
</dbReference>
<dbReference type="PRINTS" id="PR00992">
    <property type="entry name" value="ALARACEMASE"/>
</dbReference>
<accession>A0A1M6ZCB7</accession>
<comment type="function">
    <text evidence="5">Catalyzes the interconversion of L-alanine and D-alanine. May also act on other amino acids.</text>
</comment>
<comment type="catalytic activity">
    <reaction evidence="1 5">
        <text>L-alanine = D-alanine</text>
        <dbReference type="Rhea" id="RHEA:20249"/>
        <dbReference type="ChEBI" id="CHEBI:57416"/>
        <dbReference type="ChEBI" id="CHEBI:57972"/>
        <dbReference type="EC" id="5.1.1.1"/>
    </reaction>
</comment>
<dbReference type="GO" id="GO:0030632">
    <property type="term" value="P:D-alanine biosynthetic process"/>
    <property type="evidence" value="ECO:0007669"/>
    <property type="project" value="UniProtKB-UniRule"/>
</dbReference>
<feature type="binding site" evidence="5 7">
    <location>
        <position position="323"/>
    </location>
    <ligand>
        <name>substrate</name>
    </ligand>
</feature>
<evidence type="ECO:0000256" key="1">
    <source>
        <dbReference type="ARBA" id="ARBA00000316"/>
    </source>
</evidence>
<evidence type="ECO:0000256" key="7">
    <source>
        <dbReference type="PIRSR" id="PIRSR600821-52"/>
    </source>
</evidence>
<dbReference type="GO" id="GO:0005829">
    <property type="term" value="C:cytosol"/>
    <property type="evidence" value="ECO:0007669"/>
    <property type="project" value="TreeGrafter"/>
</dbReference>
<dbReference type="SUPFAM" id="SSF50621">
    <property type="entry name" value="Alanine racemase C-terminal domain-like"/>
    <property type="match status" value="1"/>
</dbReference>
<dbReference type="Gene3D" id="3.20.20.10">
    <property type="entry name" value="Alanine racemase"/>
    <property type="match status" value="1"/>
</dbReference>
<evidence type="ECO:0000256" key="3">
    <source>
        <dbReference type="ARBA" id="ARBA00022898"/>
    </source>
</evidence>
<keyword evidence="4 5" id="KW-0413">Isomerase</keyword>
<evidence type="ECO:0000256" key="2">
    <source>
        <dbReference type="ARBA" id="ARBA00001933"/>
    </source>
</evidence>
<feature type="active site" description="Proton acceptor; specific for L-alanine" evidence="5">
    <location>
        <position position="275"/>
    </location>
</feature>